<dbReference type="Pfam" id="PF00580">
    <property type="entry name" value="UvrD-helicase"/>
    <property type="match status" value="1"/>
</dbReference>
<organism evidence="8 9">
    <name type="scientific">Thermopolyspora flexuosa</name>
    <dbReference type="NCBI Taxonomy" id="103836"/>
    <lineage>
        <taxon>Bacteria</taxon>
        <taxon>Bacillati</taxon>
        <taxon>Actinomycetota</taxon>
        <taxon>Actinomycetes</taxon>
        <taxon>Streptosporangiales</taxon>
        <taxon>Streptosporangiaceae</taxon>
        <taxon>Thermopolyspora</taxon>
    </lineage>
</organism>
<dbReference type="Gene3D" id="3.40.50.300">
    <property type="entry name" value="P-loop containing nucleotide triphosphate hydrolases"/>
    <property type="match status" value="2"/>
</dbReference>
<name>A0A543J0M2_9ACTN</name>
<evidence type="ECO:0000256" key="3">
    <source>
        <dbReference type="ARBA" id="ARBA00022806"/>
    </source>
</evidence>
<dbReference type="SUPFAM" id="SSF52540">
    <property type="entry name" value="P-loop containing nucleoside triphosphate hydrolases"/>
    <property type="match status" value="1"/>
</dbReference>
<dbReference type="GO" id="GO:0000725">
    <property type="term" value="P:recombinational repair"/>
    <property type="evidence" value="ECO:0007669"/>
    <property type="project" value="TreeGrafter"/>
</dbReference>
<keyword evidence="9" id="KW-1185">Reference proteome</keyword>
<feature type="region of interest" description="Disordered" evidence="6">
    <location>
        <begin position="141"/>
        <end position="165"/>
    </location>
</feature>
<evidence type="ECO:0000256" key="4">
    <source>
        <dbReference type="ARBA" id="ARBA00022840"/>
    </source>
</evidence>
<dbReference type="GO" id="GO:0005524">
    <property type="term" value="F:ATP binding"/>
    <property type="evidence" value="ECO:0007669"/>
    <property type="project" value="UniProtKB-UniRule"/>
</dbReference>
<feature type="domain" description="UvrD-like helicase ATP-binding" evidence="7">
    <location>
        <begin position="191"/>
        <end position="560"/>
    </location>
</feature>
<dbReference type="GO" id="GO:0016787">
    <property type="term" value="F:hydrolase activity"/>
    <property type="evidence" value="ECO:0007669"/>
    <property type="project" value="UniProtKB-UniRule"/>
</dbReference>
<dbReference type="EMBL" id="VFPQ01000001">
    <property type="protein sequence ID" value="TQM76368.1"/>
    <property type="molecule type" value="Genomic_DNA"/>
</dbReference>
<comment type="caution">
    <text evidence="8">The sequence shown here is derived from an EMBL/GenBank/DDBJ whole genome shotgun (WGS) entry which is preliminary data.</text>
</comment>
<dbReference type="PROSITE" id="PS51198">
    <property type="entry name" value="UVRD_HELICASE_ATP_BIND"/>
    <property type="match status" value="1"/>
</dbReference>
<dbReference type="InterPro" id="IPR014016">
    <property type="entry name" value="UvrD-like_ATP-bd"/>
</dbReference>
<evidence type="ECO:0000256" key="5">
    <source>
        <dbReference type="PROSITE-ProRule" id="PRU00560"/>
    </source>
</evidence>
<feature type="binding site" evidence="5">
    <location>
        <begin position="212"/>
        <end position="219"/>
    </location>
    <ligand>
        <name>ATP</name>
        <dbReference type="ChEBI" id="CHEBI:30616"/>
    </ligand>
</feature>
<dbReference type="PANTHER" id="PTHR11070">
    <property type="entry name" value="UVRD / RECB / PCRA DNA HELICASE FAMILY MEMBER"/>
    <property type="match status" value="1"/>
</dbReference>
<keyword evidence="1 5" id="KW-0547">Nucleotide-binding</keyword>
<dbReference type="InterPro" id="IPR000212">
    <property type="entry name" value="DNA_helicase_UvrD/REP"/>
</dbReference>
<dbReference type="Pfam" id="PF13538">
    <property type="entry name" value="UvrD_C_2"/>
    <property type="match status" value="1"/>
</dbReference>
<proteinExistence type="predicted"/>
<feature type="compositionally biased region" description="Low complexity" evidence="6">
    <location>
        <begin position="150"/>
        <end position="159"/>
    </location>
</feature>
<dbReference type="OrthoDB" id="4312151at2"/>
<dbReference type="InterPro" id="IPR027785">
    <property type="entry name" value="UvrD-like_helicase_C"/>
</dbReference>
<evidence type="ECO:0000256" key="6">
    <source>
        <dbReference type="SAM" id="MobiDB-lite"/>
    </source>
</evidence>
<evidence type="ECO:0000256" key="2">
    <source>
        <dbReference type="ARBA" id="ARBA00022801"/>
    </source>
</evidence>
<keyword evidence="2 5" id="KW-0378">Hydrolase</keyword>
<gene>
    <name evidence="8" type="ORF">FHX40_3102</name>
</gene>
<dbReference type="RefSeq" id="WP_142260261.1">
    <property type="nucleotide sequence ID" value="NZ_BMPV01000001.1"/>
</dbReference>
<dbReference type="PANTHER" id="PTHR11070:SF45">
    <property type="entry name" value="DNA 3'-5' HELICASE"/>
    <property type="match status" value="1"/>
</dbReference>
<feature type="compositionally biased region" description="Low complexity" evidence="6">
    <location>
        <begin position="698"/>
        <end position="712"/>
    </location>
</feature>
<evidence type="ECO:0000313" key="9">
    <source>
        <dbReference type="Proteomes" id="UP000319213"/>
    </source>
</evidence>
<protein>
    <submittedName>
        <fullName evidence="8">DNA helicase IV</fullName>
    </submittedName>
</protein>
<keyword evidence="4 5" id="KW-0067">ATP-binding</keyword>
<keyword evidence="3 5" id="KW-0347">Helicase</keyword>
<feature type="region of interest" description="Disordered" evidence="6">
    <location>
        <begin position="693"/>
        <end position="722"/>
    </location>
</feature>
<reference evidence="8 9" key="1">
    <citation type="submission" date="2019-06" db="EMBL/GenBank/DDBJ databases">
        <title>Sequencing the genomes of 1000 actinobacteria strains.</title>
        <authorList>
            <person name="Klenk H.-P."/>
        </authorList>
    </citation>
    <scope>NUCLEOTIDE SEQUENCE [LARGE SCALE GENOMIC DNA]</scope>
    <source>
        <strain evidence="8 9">DSM 43186</strain>
    </source>
</reference>
<dbReference type="GO" id="GO:0043138">
    <property type="term" value="F:3'-5' DNA helicase activity"/>
    <property type="evidence" value="ECO:0007669"/>
    <property type="project" value="TreeGrafter"/>
</dbReference>
<accession>A0A543J0M2</accession>
<dbReference type="InterPro" id="IPR027417">
    <property type="entry name" value="P-loop_NTPase"/>
</dbReference>
<evidence type="ECO:0000259" key="7">
    <source>
        <dbReference type="PROSITE" id="PS51198"/>
    </source>
</evidence>
<sequence>MGQVDRADVIAEEQREVDRIYACADEDQRSVDAVRAKLRSDCPDAGLAPVPDVPAEFGLREDLGGRSLVISRVDLTEDPDARLTWYLGRRTVRDRNGDLVLVKWSSPQAVRWQAATPDDPRGVWRLRRLHCEERKVLDYSDRLIQPPPESATAASPPQADAGAETTAGVDPFLLAELDRARDGSMRDIVETIQRDQLLLVSDDRKGLLVIQGGPGTGKTAVGLHRVTWLLDNGRFTPDEVLVVGPHREFLRYVKDVLPRLGSRGVSIVEISQLWDGEVRGTDTPEARLVKSDERMATVLRNAVEAWIRPDRITEDLEFVFRGVLLRIGRAELVDLVREARDSAGPYLVRRRRFIDRTLDLLLERWPANRRKSIDPGFRSQAERQPRLAALLNAVWPSLTAERVLRHLYDSAEAVRQAAFGVLTDEEQRALLRPQARRTADEPWTPEDLVCLEELRVLLSGDEPRRYRHIVVDEAQDLTPMQARSLARRCPSGSMTVLGDLAQSVGSRQYDVWGRLVGILAGGDGWRIAELTAGYRVPREVMEFARPLATALSPSTAYPGPIRPPAPGSLTVTPVRRAKLVAETVSRALNLAMRSEDQVRSVAIITPDDGELLDGIRGEVAAAQESALPGLGRQITVLPASMAKGLEFDHVIVVEPQLLAEQGPVGLRRLYVAITRCTQTLTVLHSAPLPAELGGPAKGTGQKAAAADAAPEAHTSTDTGTYESRDRLLAGLREQATADHRQRGHGYLRYALMADLCKNDFDPVEADLGYVARTTDRGTTIYVVSARAAHTYTELRAAAVHAREIGWAGGDRVDEIFLVLPAEPSDTWAVDVIREILDVSIIWKTDTGWGGHRVETALGGDPDRSPPETE</sequence>
<dbReference type="GO" id="GO:0005829">
    <property type="term" value="C:cytosol"/>
    <property type="evidence" value="ECO:0007669"/>
    <property type="project" value="TreeGrafter"/>
</dbReference>
<dbReference type="AlphaFoldDB" id="A0A543J0M2"/>
<evidence type="ECO:0000256" key="1">
    <source>
        <dbReference type="ARBA" id="ARBA00022741"/>
    </source>
</evidence>
<dbReference type="GO" id="GO:0003677">
    <property type="term" value="F:DNA binding"/>
    <property type="evidence" value="ECO:0007669"/>
    <property type="project" value="InterPro"/>
</dbReference>
<evidence type="ECO:0000313" key="8">
    <source>
        <dbReference type="EMBL" id="TQM76368.1"/>
    </source>
</evidence>
<dbReference type="Proteomes" id="UP000319213">
    <property type="component" value="Unassembled WGS sequence"/>
</dbReference>